<keyword evidence="2" id="KW-1185">Reference proteome</keyword>
<reference evidence="1 2" key="1">
    <citation type="submission" date="2020-08" db="EMBL/GenBank/DDBJ databases">
        <title>Genomic Encyclopedia of Type Strains, Phase IV (KMG-IV): sequencing the most valuable type-strain genomes for metagenomic binning, comparative biology and taxonomic classification.</title>
        <authorList>
            <person name="Goeker M."/>
        </authorList>
    </citation>
    <scope>NUCLEOTIDE SEQUENCE [LARGE SCALE GENOMIC DNA]</scope>
    <source>
        <strain evidence="1 2">DSM 14562</strain>
    </source>
</reference>
<dbReference type="Proteomes" id="UP000584663">
    <property type="component" value="Unassembled WGS sequence"/>
</dbReference>
<comment type="caution">
    <text evidence="1">The sequence shown here is derived from an EMBL/GenBank/DDBJ whole genome shotgun (WGS) entry which is preliminary data.</text>
</comment>
<gene>
    <name evidence="1" type="ORF">GGQ89_001310</name>
</gene>
<protein>
    <submittedName>
        <fullName evidence="1">Uncharacterized protein</fullName>
    </submittedName>
</protein>
<evidence type="ECO:0000313" key="1">
    <source>
        <dbReference type="EMBL" id="MBB4609103.1"/>
    </source>
</evidence>
<accession>A0ABR6K7M8</accession>
<evidence type="ECO:0000313" key="2">
    <source>
        <dbReference type="Proteomes" id="UP000584663"/>
    </source>
</evidence>
<dbReference type="EMBL" id="JACHNX010000003">
    <property type="protein sequence ID" value="MBB4609103.1"/>
    <property type="molecule type" value="Genomic_DNA"/>
</dbReference>
<sequence>MALAIEIGVTWLAASVVFGYAIARTIPAIR</sequence>
<name>A0ABR6K7M8_9SPHN</name>
<proteinExistence type="predicted"/>
<organism evidence="1 2">
    <name type="scientific">Sphingomonas yabuuchiae</name>
    <dbReference type="NCBI Taxonomy" id="172044"/>
    <lineage>
        <taxon>Bacteria</taxon>
        <taxon>Pseudomonadati</taxon>
        <taxon>Pseudomonadota</taxon>
        <taxon>Alphaproteobacteria</taxon>
        <taxon>Sphingomonadales</taxon>
        <taxon>Sphingomonadaceae</taxon>
        <taxon>Sphingomonas</taxon>
    </lineage>
</organism>